<dbReference type="Proteomes" id="UP000015347">
    <property type="component" value="Unassembled WGS sequence"/>
</dbReference>
<organism evidence="4 5">
    <name type="scientific">Salipiger mucosus DSM 16094</name>
    <dbReference type="NCBI Taxonomy" id="1123237"/>
    <lineage>
        <taxon>Bacteria</taxon>
        <taxon>Pseudomonadati</taxon>
        <taxon>Pseudomonadota</taxon>
        <taxon>Alphaproteobacteria</taxon>
        <taxon>Rhodobacterales</taxon>
        <taxon>Roseobacteraceae</taxon>
        <taxon>Salipiger</taxon>
    </lineage>
</organism>
<dbReference type="AlphaFoldDB" id="S9RQV8"/>
<evidence type="ECO:0000256" key="1">
    <source>
        <dbReference type="ARBA" id="ARBA00023015"/>
    </source>
</evidence>
<dbReference type="InterPro" id="IPR000551">
    <property type="entry name" value="MerR-type_HTH_dom"/>
</dbReference>
<keyword evidence="2" id="KW-0804">Transcription</keyword>
<sequence length="83" mass="9709">MQKIAALKQLGLSLEEIQEVIDLYFQDAETHLAGKQKVIDILNEQLAKTDTQIDELSRFRSDLIRNIRHMEQLYEEAKPKKRA</sequence>
<proteinExistence type="predicted"/>
<comment type="caution">
    <text evidence="4">The sequence shown here is derived from an EMBL/GenBank/DDBJ whole genome shotgun (WGS) entry which is preliminary data.</text>
</comment>
<protein>
    <recommendedName>
        <fullName evidence="3">HTH merR-type domain-containing protein</fullName>
    </recommendedName>
</protein>
<gene>
    <name evidence="4" type="ORF">Salmuc_02896</name>
</gene>
<dbReference type="GO" id="GO:0003677">
    <property type="term" value="F:DNA binding"/>
    <property type="evidence" value="ECO:0007669"/>
    <property type="project" value="InterPro"/>
</dbReference>
<dbReference type="PROSITE" id="PS50937">
    <property type="entry name" value="HTH_MERR_2"/>
    <property type="match status" value="1"/>
</dbReference>
<name>S9RQV8_9RHOB</name>
<feature type="domain" description="HTH merR-type" evidence="3">
    <location>
        <begin position="1"/>
        <end position="23"/>
    </location>
</feature>
<evidence type="ECO:0000313" key="5">
    <source>
        <dbReference type="Proteomes" id="UP000015347"/>
    </source>
</evidence>
<evidence type="ECO:0000259" key="3">
    <source>
        <dbReference type="PROSITE" id="PS50937"/>
    </source>
</evidence>
<dbReference type="GO" id="GO:0006355">
    <property type="term" value="P:regulation of DNA-templated transcription"/>
    <property type="evidence" value="ECO:0007669"/>
    <property type="project" value="InterPro"/>
</dbReference>
<dbReference type="InterPro" id="IPR009061">
    <property type="entry name" value="DNA-bd_dom_put_sf"/>
</dbReference>
<dbReference type="EMBL" id="APVH01000050">
    <property type="protein sequence ID" value="EPX76394.1"/>
    <property type="molecule type" value="Genomic_DNA"/>
</dbReference>
<keyword evidence="5" id="KW-1185">Reference proteome</keyword>
<dbReference type="InterPro" id="IPR015358">
    <property type="entry name" value="Tscrpt_reg_MerR_DNA-bd"/>
</dbReference>
<dbReference type="eggNOG" id="COG0789">
    <property type="taxonomic scope" value="Bacteria"/>
</dbReference>
<evidence type="ECO:0000313" key="4">
    <source>
        <dbReference type="EMBL" id="EPX76394.1"/>
    </source>
</evidence>
<evidence type="ECO:0000256" key="2">
    <source>
        <dbReference type="ARBA" id="ARBA00023163"/>
    </source>
</evidence>
<dbReference type="STRING" id="1123237.Salmuc_02896"/>
<dbReference type="Gene3D" id="1.10.1660.10">
    <property type="match status" value="1"/>
</dbReference>
<dbReference type="HOGENOM" id="CLU_2540645_0_0_5"/>
<dbReference type="RefSeq" id="WP_021120868.1">
    <property type="nucleotide sequence ID" value="NZ_KE557283.1"/>
</dbReference>
<dbReference type="Pfam" id="PF09278">
    <property type="entry name" value="MerR-DNA-bind"/>
    <property type="match status" value="1"/>
</dbReference>
<dbReference type="SUPFAM" id="SSF46955">
    <property type="entry name" value="Putative DNA-binding domain"/>
    <property type="match status" value="1"/>
</dbReference>
<accession>S9RQV8</accession>
<keyword evidence="1" id="KW-0805">Transcription regulation</keyword>
<reference evidence="5" key="1">
    <citation type="journal article" date="2014" name="Stand. Genomic Sci.">
        <title>Genome sequence of the exopolysaccharide-producing Salipiger mucosus type strain (DSM 16094(T)), a moderately halophilic member of the Roseobacter clade.</title>
        <authorList>
            <person name="Riedel T."/>
            <person name="Spring S."/>
            <person name="Fiebig A."/>
            <person name="Petersen J."/>
            <person name="Kyrpides N.C."/>
            <person name="Goker M."/>
            <person name="Klenk H.P."/>
        </authorList>
    </citation>
    <scope>NUCLEOTIDE SEQUENCE [LARGE SCALE GENOMIC DNA]</scope>
    <source>
        <strain evidence="5">DSM 16094</strain>
    </source>
</reference>